<dbReference type="EMBL" id="LODT01000039">
    <property type="protein sequence ID" value="KYQ89630.1"/>
    <property type="molecule type" value="Genomic_DNA"/>
</dbReference>
<reference evidence="2 3" key="1">
    <citation type="submission" date="2015-12" db="EMBL/GenBank/DDBJ databases">
        <title>Dictyostelia acquired genes for synthesis and detection of signals that induce cell-type specialization by lateral gene transfer from prokaryotes.</title>
        <authorList>
            <person name="Gloeckner G."/>
            <person name="Schaap P."/>
        </authorList>
    </citation>
    <scope>NUCLEOTIDE SEQUENCE [LARGE SCALE GENOMIC DNA]</scope>
    <source>
        <strain evidence="2 3">TK</strain>
    </source>
</reference>
<name>A0A151Z6P3_TIELA</name>
<accession>A0A151Z6P3</accession>
<dbReference type="InParanoid" id="A0A151Z6P3"/>
<feature type="coiled-coil region" evidence="1">
    <location>
        <begin position="31"/>
        <end position="124"/>
    </location>
</feature>
<dbReference type="FunCoup" id="A0A151Z6P3">
    <property type="interactions" value="738"/>
</dbReference>
<dbReference type="AlphaFoldDB" id="A0A151Z6P3"/>
<keyword evidence="3" id="KW-1185">Reference proteome</keyword>
<evidence type="ECO:0000256" key="1">
    <source>
        <dbReference type="SAM" id="Coils"/>
    </source>
</evidence>
<sequence>MSDNNIKNENDSSNETNNSIEDKDLKKQLWFHEISDKLQLLSELNDKLKEKNLQLLQQQEISENKIESYRQELDSKSAQVLILENKMNEMKIKYQIKEDECKKIRFLNEELLQWKETHKITEEDYLRLKETVRLKDDNIGSLSIQLEHAINRNSMLSESLKEVGDRGGIFERDENFNISSASKQLLDYQKMLALHKIKTVEEKYSSIKNINLGLQKFIQELKLENEKYKYTLEAIIKNSK</sequence>
<protein>
    <submittedName>
        <fullName evidence="2">Uncharacterized protein</fullName>
    </submittedName>
</protein>
<keyword evidence="1" id="KW-0175">Coiled coil</keyword>
<proteinExistence type="predicted"/>
<comment type="caution">
    <text evidence="2">The sequence shown here is derived from an EMBL/GenBank/DDBJ whole genome shotgun (WGS) entry which is preliminary data.</text>
</comment>
<dbReference type="OMA" id="LQWKETH"/>
<organism evidence="2 3">
    <name type="scientific">Tieghemostelium lacteum</name>
    <name type="common">Slime mold</name>
    <name type="synonym">Dictyostelium lacteum</name>
    <dbReference type="NCBI Taxonomy" id="361077"/>
    <lineage>
        <taxon>Eukaryota</taxon>
        <taxon>Amoebozoa</taxon>
        <taxon>Evosea</taxon>
        <taxon>Eumycetozoa</taxon>
        <taxon>Dictyostelia</taxon>
        <taxon>Dictyosteliales</taxon>
        <taxon>Raperosteliaceae</taxon>
        <taxon>Tieghemostelium</taxon>
    </lineage>
</organism>
<dbReference type="OrthoDB" id="14497at2759"/>
<evidence type="ECO:0000313" key="2">
    <source>
        <dbReference type="EMBL" id="KYQ89630.1"/>
    </source>
</evidence>
<gene>
    <name evidence="2" type="ORF">DLAC_09595</name>
</gene>
<dbReference type="Proteomes" id="UP000076078">
    <property type="component" value="Unassembled WGS sequence"/>
</dbReference>
<evidence type="ECO:0000313" key="3">
    <source>
        <dbReference type="Proteomes" id="UP000076078"/>
    </source>
</evidence>